<protein>
    <submittedName>
        <fullName evidence="1">Uncharacterized protein</fullName>
    </submittedName>
</protein>
<name>A0A812JF93_9DINO</name>
<gene>
    <name evidence="1" type="ORF">SNAT2548_LOCUS6726</name>
</gene>
<accession>A0A812JF93</accession>
<dbReference type="AlphaFoldDB" id="A0A812JF93"/>
<sequence>MGTCRNQAPFAAEKNRIRAVVCTGESSFLPSTGAATREEWMHYWLLRESAPSHYALAILRLSKLARRCVEGVQASTSDGSSVIVVGTVLNMFREADTDADGELLLQVLYTGAANSDFPHHW</sequence>
<dbReference type="OrthoDB" id="417205at2759"/>
<organism evidence="1 2">
    <name type="scientific">Symbiodinium natans</name>
    <dbReference type="NCBI Taxonomy" id="878477"/>
    <lineage>
        <taxon>Eukaryota</taxon>
        <taxon>Sar</taxon>
        <taxon>Alveolata</taxon>
        <taxon>Dinophyceae</taxon>
        <taxon>Suessiales</taxon>
        <taxon>Symbiodiniaceae</taxon>
        <taxon>Symbiodinium</taxon>
    </lineage>
</organism>
<dbReference type="EMBL" id="CAJNDS010000448">
    <property type="protein sequence ID" value="CAE7207695.1"/>
    <property type="molecule type" value="Genomic_DNA"/>
</dbReference>
<evidence type="ECO:0000313" key="1">
    <source>
        <dbReference type="EMBL" id="CAE7207695.1"/>
    </source>
</evidence>
<evidence type="ECO:0000313" key="2">
    <source>
        <dbReference type="Proteomes" id="UP000604046"/>
    </source>
</evidence>
<reference evidence="1" key="1">
    <citation type="submission" date="2021-02" db="EMBL/GenBank/DDBJ databases">
        <authorList>
            <person name="Dougan E. K."/>
            <person name="Rhodes N."/>
            <person name="Thang M."/>
            <person name="Chan C."/>
        </authorList>
    </citation>
    <scope>NUCLEOTIDE SEQUENCE</scope>
</reference>
<comment type="caution">
    <text evidence="1">The sequence shown here is derived from an EMBL/GenBank/DDBJ whole genome shotgun (WGS) entry which is preliminary data.</text>
</comment>
<dbReference type="Proteomes" id="UP000604046">
    <property type="component" value="Unassembled WGS sequence"/>
</dbReference>
<keyword evidence="2" id="KW-1185">Reference proteome</keyword>
<proteinExistence type="predicted"/>